<comment type="caution">
    <text evidence="1">The sequence shown here is derived from an EMBL/GenBank/DDBJ whole genome shotgun (WGS) entry which is preliminary data.</text>
</comment>
<evidence type="ECO:0000313" key="2">
    <source>
        <dbReference type="Proteomes" id="UP000078046"/>
    </source>
</evidence>
<gene>
    <name evidence="1" type="ORF">A3Q56_04065</name>
</gene>
<dbReference type="Proteomes" id="UP000078046">
    <property type="component" value="Unassembled WGS sequence"/>
</dbReference>
<dbReference type="EMBL" id="LWCA01000495">
    <property type="protein sequence ID" value="OAF68198.1"/>
    <property type="molecule type" value="Genomic_DNA"/>
</dbReference>
<sequence length="156" mass="17930">MLKVKAKFSKHLPVEYWKTSNVKDIINLNCNKPGHMAHNCYSRSANKDVKPKIRKISINPYSEINAEMELFYDKKNRLGKLSKSDVILRSSDNSIMKVHGKVELICGTKKTIFYITHTVNIRHTGCRESLGYGIITVNVNTVNKNIQYCSNEFKHI</sequence>
<dbReference type="AlphaFoldDB" id="A0A177B1Q2"/>
<protein>
    <recommendedName>
        <fullName evidence="3">CCHC-type domain-containing protein</fullName>
    </recommendedName>
</protein>
<evidence type="ECO:0008006" key="3">
    <source>
        <dbReference type="Google" id="ProtNLM"/>
    </source>
</evidence>
<accession>A0A177B1Q2</accession>
<proteinExistence type="predicted"/>
<organism evidence="1 2">
    <name type="scientific">Intoshia linei</name>
    <dbReference type="NCBI Taxonomy" id="1819745"/>
    <lineage>
        <taxon>Eukaryota</taxon>
        <taxon>Metazoa</taxon>
        <taxon>Spiralia</taxon>
        <taxon>Lophotrochozoa</taxon>
        <taxon>Mesozoa</taxon>
        <taxon>Orthonectida</taxon>
        <taxon>Rhopaluridae</taxon>
        <taxon>Intoshia</taxon>
    </lineage>
</organism>
<evidence type="ECO:0000313" key="1">
    <source>
        <dbReference type="EMBL" id="OAF68198.1"/>
    </source>
</evidence>
<keyword evidence="2" id="KW-1185">Reference proteome</keyword>
<name>A0A177B1Q2_9BILA</name>
<reference evidence="1 2" key="1">
    <citation type="submission" date="2016-04" db="EMBL/GenBank/DDBJ databases">
        <title>The genome of Intoshia linei affirms orthonectids as highly simplified spiralians.</title>
        <authorList>
            <person name="Mikhailov K.V."/>
            <person name="Slusarev G.S."/>
            <person name="Nikitin M.A."/>
            <person name="Logacheva M.D."/>
            <person name="Penin A."/>
            <person name="Aleoshin V."/>
            <person name="Panchin Y.V."/>
        </authorList>
    </citation>
    <scope>NUCLEOTIDE SEQUENCE [LARGE SCALE GENOMIC DNA]</scope>
    <source>
        <strain evidence="1">Intl2013</strain>
        <tissue evidence="1">Whole animal</tissue>
    </source>
</reference>